<protein>
    <submittedName>
        <fullName evidence="2">Uncharacterized protein</fullName>
    </submittedName>
</protein>
<evidence type="ECO:0000313" key="2">
    <source>
        <dbReference type="EMBL" id="VYT17624.1"/>
    </source>
</evidence>
<dbReference type="AlphaFoldDB" id="A0A6N2UGT7"/>
<proteinExistence type="predicted"/>
<sequence>MLADDLKAVQRKIVKDSFADKMAALKKQEAEFSDLVSDLFALRSLHDSLQEKMNAYRDTYLNGNKARLVLEAGVTTAELRYIMSASTSLEAQAGEEAQHSEENETPQSDMVQE</sequence>
<reference evidence="2" key="1">
    <citation type="submission" date="2019-11" db="EMBL/GenBank/DDBJ databases">
        <authorList>
            <person name="Feng L."/>
        </authorList>
    </citation>
    <scope>NUCLEOTIDE SEQUENCE</scope>
    <source>
        <strain evidence="2">BdentiumLFYP24</strain>
    </source>
</reference>
<feature type="region of interest" description="Disordered" evidence="1">
    <location>
        <begin position="90"/>
        <end position="113"/>
    </location>
</feature>
<evidence type="ECO:0000256" key="1">
    <source>
        <dbReference type="SAM" id="MobiDB-lite"/>
    </source>
</evidence>
<name>A0A6N2UGT7_9BIFI</name>
<accession>A0A6N2UGT7</accession>
<dbReference type="RefSeq" id="WP_051404725.1">
    <property type="nucleotide sequence ID" value="NZ_JBKOHW010000008.1"/>
</dbReference>
<dbReference type="EMBL" id="CACRSP010000014">
    <property type="protein sequence ID" value="VYT17624.1"/>
    <property type="molecule type" value="Genomic_DNA"/>
</dbReference>
<gene>
    <name evidence="2" type="ORF">BDLFYP24_00397</name>
</gene>
<organism evidence="2">
    <name type="scientific">Bifidobacterium dentium</name>
    <dbReference type="NCBI Taxonomy" id="1689"/>
    <lineage>
        <taxon>Bacteria</taxon>
        <taxon>Bacillati</taxon>
        <taxon>Actinomycetota</taxon>
        <taxon>Actinomycetes</taxon>
        <taxon>Bifidobacteriales</taxon>
        <taxon>Bifidobacteriaceae</taxon>
        <taxon>Bifidobacterium</taxon>
    </lineage>
</organism>